<name>A0A0N4X668_HAEPC</name>
<dbReference type="Pfam" id="PF00057">
    <property type="entry name" value="Ldl_recept_a"/>
    <property type="match status" value="1"/>
</dbReference>
<dbReference type="PROSITE" id="PS01209">
    <property type="entry name" value="LDLRA_1"/>
    <property type="match status" value="1"/>
</dbReference>
<reference evidence="9 10" key="2">
    <citation type="submission" date="2018-11" db="EMBL/GenBank/DDBJ databases">
        <authorList>
            <consortium name="Pathogen Informatics"/>
        </authorList>
    </citation>
    <scope>NUCLEOTIDE SEQUENCE [LARGE SCALE GENOMIC DNA]</scope>
    <source>
        <strain evidence="9 10">MHpl1</strain>
    </source>
</reference>
<dbReference type="WBParaSite" id="HPLM_0001986001-mRNA-1">
    <property type="protein sequence ID" value="HPLM_0001986001-mRNA-1"/>
    <property type="gene ID" value="HPLM_0001986001"/>
</dbReference>
<dbReference type="SMART" id="SM00192">
    <property type="entry name" value="LDLa"/>
    <property type="match status" value="2"/>
</dbReference>
<evidence type="ECO:0000256" key="5">
    <source>
        <dbReference type="ARBA" id="ARBA00022989"/>
    </source>
</evidence>
<dbReference type="InterPro" id="IPR002172">
    <property type="entry name" value="LDrepeatLR_classA_rpt"/>
</dbReference>
<dbReference type="GO" id="GO:0012505">
    <property type="term" value="C:endomembrane system"/>
    <property type="evidence" value="ECO:0007669"/>
    <property type="project" value="UniProtKB-SubCell"/>
</dbReference>
<dbReference type="PRINTS" id="PR00261">
    <property type="entry name" value="LDLRECEPTOR"/>
</dbReference>
<comment type="subcellular location">
    <subcellularLocation>
        <location evidence="2">Endomembrane system</location>
    </subcellularLocation>
    <subcellularLocation>
        <location evidence="1">Membrane</location>
        <topology evidence="1">Single-pass membrane protein</topology>
    </subcellularLocation>
</comment>
<reference evidence="11" key="1">
    <citation type="submission" date="2017-02" db="UniProtKB">
        <authorList>
            <consortium name="WormBaseParasite"/>
        </authorList>
    </citation>
    <scope>IDENTIFICATION</scope>
</reference>
<evidence type="ECO:0000256" key="1">
    <source>
        <dbReference type="ARBA" id="ARBA00004167"/>
    </source>
</evidence>
<keyword evidence="6" id="KW-0472">Membrane</keyword>
<keyword evidence="5" id="KW-1133">Transmembrane helix</keyword>
<evidence type="ECO:0000256" key="7">
    <source>
        <dbReference type="ARBA" id="ARBA00023157"/>
    </source>
</evidence>
<organism evidence="11">
    <name type="scientific">Haemonchus placei</name>
    <name type="common">Barber's pole worm</name>
    <dbReference type="NCBI Taxonomy" id="6290"/>
    <lineage>
        <taxon>Eukaryota</taxon>
        <taxon>Metazoa</taxon>
        <taxon>Ecdysozoa</taxon>
        <taxon>Nematoda</taxon>
        <taxon>Chromadorea</taxon>
        <taxon>Rhabditida</taxon>
        <taxon>Rhabditina</taxon>
        <taxon>Rhabditomorpha</taxon>
        <taxon>Strongyloidea</taxon>
        <taxon>Trichostrongylidae</taxon>
        <taxon>Haemonchus</taxon>
    </lineage>
</organism>
<evidence type="ECO:0000313" key="10">
    <source>
        <dbReference type="Proteomes" id="UP000268014"/>
    </source>
</evidence>
<dbReference type="InterPro" id="IPR050685">
    <property type="entry name" value="LDLR"/>
</dbReference>
<evidence type="ECO:0000256" key="2">
    <source>
        <dbReference type="ARBA" id="ARBA00004308"/>
    </source>
</evidence>
<dbReference type="OrthoDB" id="10013209at2759"/>
<accession>A0A0N4X668</accession>
<keyword evidence="10" id="KW-1185">Reference proteome</keyword>
<dbReference type="CDD" id="cd00112">
    <property type="entry name" value="LDLa"/>
    <property type="match status" value="2"/>
</dbReference>
<dbReference type="GO" id="GO:0016192">
    <property type="term" value="P:vesicle-mediated transport"/>
    <property type="evidence" value="ECO:0007669"/>
    <property type="project" value="UniProtKB-ARBA"/>
</dbReference>
<protein>
    <submittedName>
        <fullName evidence="11">Low-density lipoprotein receptor domain class A</fullName>
    </submittedName>
</protein>
<dbReference type="GO" id="GO:0005886">
    <property type="term" value="C:plasma membrane"/>
    <property type="evidence" value="ECO:0007669"/>
    <property type="project" value="TreeGrafter"/>
</dbReference>
<evidence type="ECO:0000256" key="8">
    <source>
        <dbReference type="PROSITE-ProRule" id="PRU00124"/>
    </source>
</evidence>
<dbReference type="STRING" id="6290.A0A0N4X668"/>
<dbReference type="PANTHER" id="PTHR24270">
    <property type="entry name" value="LOW-DENSITY LIPOPROTEIN RECEPTOR-RELATED"/>
    <property type="match status" value="1"/>
</dbReference>
<sequence length="182" mass="20573">MSVVPNPAFNAKKQLICGVSVIISVSAENNQQVVARWMCDGRIDCSDHSDEDDSVCLKRPQHGPLDGSSRYVPHTIKCPKGWFMCRDSSKCIASRFVCDQKNDCKDGSDEREFCHGWQALKRNCGFILDDVIHEQIQTNLCVPDIRIRISHDVVLDKSRGTYGSIHLQKITMTDYYSHLAKV</sequence>
<dbReference type="InterPro" id="IPR036055">
    <property type="entry name" value="LDL_receptor-like_sf"/>
</dbReference>
<evidence type="ECO:0000313" key="9">
    <source>
        <dbReference type="EMBL" id="VDO79778.1"/>
    </source>
</evidence>
<evidence type="ECO:0000313" key="11">
    <source>
        <dbReference type="WBParaSite" id="HPLM_0001986001-mRNA-1"/>
    </source>
</evidence>
<proteinExistence type="predicted"/>
<dbReference type="PROSITE" id="PS50068">
    <property type="entry name" value="LDLRA_2"/>
    <property type="match status" value="1"/>
</dbReference>
<dbReference type="Proteomes" id="UP000268014">
    <property type="component" value="Unassembled WGS sequence"/>
</dbReference>
<comment type="caution">
    <text evidence="8">Lacks conserved residue(s) required for the propagation of feature annotation.</text>
</comment>
<dbReference type="Gene3D" id="4.10.400.10">
    <property type="entry name" value="Low-density Lipoprotein Receptor"/>
    <property type="match status" value="2"/>
</dbReference>
<gene>
    <name evidence="9" type="ORF">HPLM_LOCUS19852</name>
</gene>
<evidence type="ECO:0000256" key="3">
    <source>
        <dbReference type="ARBA" id="ARBA00022692"/>
    </source>
</evidence>
<dbReference type="SUPFAM" id="SSF57424">
    <property type="entry name" value="LDL receptor-like module"/>
    <property type="match status" value="2"/>
</dbReference>
<keyword evidence="7" id="KW-1015">Disulfide bond</keyword>
<keyword evidence="3" id="KW-0812">Transmembrane</keyword>
<dbReference type="InterPro" id="IPR023415">
    <property type="entry name" value="LDLR_class-A_CS"/>
</dbReference>
<dbReference type="EMBL" id="UZAF01021647">
    <property type="protein sequence ID" value="VDO79778.1"/>
    <property type="molecule type" value="Genomic_DNA"/>
</dbReference>
<evidence type="ECO:0000256" key="6">
    <source>
        <dbReference type="ARBA" id="ARBA00023136"/>
    </source>
</evidence>
<dbReference type="AlphaFoldDB" id="A0A0N4X668"/>
<keyword evidence="4" id="KW-0677">Repeat</keyword>
<dbReference type="PANTHER" id="PTHR24270:SF61">
    <property type="entry name" value="EGF-LIKE DOMAIN-CONTAINING PROTEIN"/>
    <property type="match status" value="1"/>
</dbReference>
<evidence type="ECO:0000256" key="4">
    <source>
        <dbReference type="ARBA" id="ARBA00022737"/>
    </source>
</evidence>